<dbReference type="Proteomes" id="UP000824120">
    <property type="component" value="Chromosome 7"/>
</dbReference>
<dbReference type="EMBL" id="JACXVP010000007">
    <property type="protein sequence ID" value="KAG5593611.1"/>
    <property type="molecule type" value="Genomic_DNA"/>
</dbReference>
<gene>
    <name evidence="1" type="ORF">H5410_034843</name>
</gene>
<keyword evidence="2" id="KW-1185">Reference proteome</keyword>
<evidence type="ECO:0000313" key="1">
    <source>
        <dbReference type="EMBL" id="KAG5593611.1"/>
    </source>
</evidence>
<accession>A0A9J5XZ28</accession>
<sequence>MRCGFMVADGSKGGILLMWDSRVRRFFCRPLSGVYAPHTAKEKLNVGRKWPRMKRTARAMGRGDFNTNAYMLERRGCSRTTNIMADFSKWIKILNYMTLF</sequence>
<evidence type="ECO:0000313" key="2">
    <source>
        <dbReference type="Proteomes" id="UP000824120"/>
    </source>
</evidence>
<dbReference type="AlphaFoldDB" id="A0A9J5XZ28"/>
<proteinExistence type="predicted"/>
<name>A0A9J5XZ28_SOLCO</name>
<organism evidence="1 2">
    <name type="scientific">Solanum commersonii</name>
    <name type="common">Commerson's wild potato</name>
    <name type="synonym">Commerson's nightshade</name>
    <dbReference type="NCBI Taxonomy" id="4109"/>
    <lineage>
        <taxon>Eukaryota</taxon>
        <taxon>Viridiplantae</taxon>
        <taxon>Streptophyta</taxon>
        <taxon>Embryophyta</taxon>
        <taxon>Tracheophyta</taxon>
        <taxon>Spermatophyta</taxon>
        <taxon>Magnoliopsida</taxon>
        <taxon>eudicotyledons</taxon>
        <taxon>Gunneridae</taxon>
        <taxon>Pentapetalae</taxon>
        <taxon>asterids</taxon>
        <taxon>lamiids</taxon>
        <taxon>Solanales</taxon>
        <taxon>Solanaceae</taxon>
        <taxon>Solanoideae</taxon>
        <taxon>Solaneae</taxon>
        <taxon>Solanum</taxon>
    </lineage>
</organism>
<comment type="caution">
    <text evidence="1">The sequence shown here is derived from an EMBL/GenBank/DDBJ whole genome shotgun (WGS) entry which is preliminary data.</text>
</comment>
<reference evidence="1 2" key="1">
    <citation type="submission" date="2020-09" db="EMBL/GenBank/DDBJ databases">
        <title>De no assembly of potato wild relative species, Solanum commersonii.</title>
        <authorList>
            <person name="Cho K."/>
        </authorList>
    </citation>
    <scope>NUCLEOTIDE SEQUENCE [LARGE SCALE GENOMIC DNA]</scope>
    <source>
        <strain evidence="1">LZ3.2</strain>
        <tissue evidence="1">Leaf</tissue>
    </source>
</reference>
<protein>
    <submittedName>
        <fullName evidence="1">Uncharacterized protein</fullName>
    </submittedName>
</protein>